<keyword evidence="2" id="KW-1133">Transmembrane helix</keyword>
<reference evidence="3" key="1">
    <citation type="submission" date="2023-03" db="EMBL/GenBank/DDBJ databases">
        <title>Massive genome expansion in bonnet fungi (Mycena s.s.) driven by repeated elements and novel gene families across ecological guilds.</title>
        <authorList>
            <consortium name="Lawrence Berkeley National Laboratory"/>
            <person name="Harder C.B."/>
            <person name="Miyauchi S."/>
            <person name="Viragh M."/>
            <person name="Kuo A."/>
            <person name="Thoen E."/>
            <person name="Andreopoulos B."/>
            <person name="Lu D."/>
            <person name="Skrede I."/>
            <person name="Drula E."/>
            <person name="Henrissat B."/>
            <person name="Morin E."/>
            <person name="Kohler A."/>
            <person name="Barry K."/>
            <person name="LaButti K."/>
            <person name="Morin E."/>
            <person name="Salamov A."/>
            <person name="Lipzen A."/>
            <person name="Mereny Z."/>
            <person name="Hegedus B."/>
            <person name="Baldrian P."/>
            <person name="Stursova M."/>
            <person name="Weitz H."/>
            <person name="Taylor A."/>
            <person name="Grigoriev I.V."/>
            <person name="Nagy L.G."/>
            <person name="Martin F."/>
            <person name="Kauserud H."/>
        </authorList>
    </citation>
    <scope>NUCLEOTIDE SEQUENCE</scope>
    <source>
        <strain evidence="3">CBHHK002</strain>
    </source>
</reference>
<feature type="compositionally biased region" description="Low complexity" evidence="1">
    <location>
        <begin position="13"/>
        <end position="34"/>
    </location>
</feature>
<feature type="transmembrane region" description="Helical" evidence="2">
    <location>
        <begin position="51"/>
        <end position="71"/>
    </location>
</feature>
<evidence type="ECO:0000256" key="2">
    <source>
        <dbReference type="SAM" id="Phobius"/>
    </source>
</evidence>
<sequence>TDADGEPVTVDVTSFFTPSPISSPSASSSNTAASDKTNDDDSGGGLSTGGIVGLAVAGGTALICLIGFLVWKLTRKRQLDFDDSENIKWPELNAHGGGGDHALPVTQGAGARGFIDGDDATSRAPSTYAASTADFHAGQDDPYAVPPLPHMNPGLGAPYRDDPNAPGGAYYDPYHGPVPQTFNEGVHGAPPADWGGEAIAMTQMGRASPGPAMMYAGDGRTGSPAPMMYADARTGSPGPQAAYATGRASPGPGPAYNTGRASPGPQAAYGGGRASPGPQGAY</sequence>
<feature type="region of interest" description="Disordered" evidence="1">
    <location>
        <begin position="1"/>
        <end position="42"/>
    </location>
</feature>
<keyword evidence="4" id="KW-1185">Reference proteome</keyword>
<feature type="region of interest" description="Disordered" evidence="1">
    <location>
        <begin position="234"/>
        <end position="282"/>
    </location>
</feature>
<dbReference type="EMBL" id="JARIHO010000007">
    <property type="protein sequence ID" value="KAJ7357947.1"/>
    <property type="molecule type" value="Genomic_DNA"/>
</dbReference>
<proteinExistence type="predicted"/>
<evidence type="ECO:0000256" key="1">
    <source>
        <dbReference type="SAM" id="MobiDB-lite"/>
    </source>
</evidence>
<feature type="non-terminal residue" evidence="3">
    <location>
        <position position="1"/>
    </location>
</feature>
<dbReference type="Proteomes" id="UP001218218">
    <property type="component" value="Unassembled WGS sequence"/>
</dbReference>
<evidence type="ECO:0000313" key="3">
    <source>
        <dbReference type="EMBL" id="KAJ7357947.1"/>
    </source>
</evidence>
<comment type="caution">
    <text evidence="3">The sequence shown here is derived from an EMBL/GenBank/DDBJ whole genome shotgun (WGS) entry which is preliminary data.</text>
</comment>
<gene>
    <name evidence="3" type="ORF">DFH08DRAFT_653592</name>
</gene>
<feature type="non-terminal residue" evidence="3">
    <location>
        <position position="282"/>
    </location>
</feature>
<keyword evidence="2" id="KW-0472">Membrane</keyword>
<organism evidence="3 4">
    <name type="scientific">Mycena albidolilacea</name>
    <dbReference type="NCBI Taxonomy" id="1033008"/>
    <lineage>
        <taxon>Eukaryota</taxon>
        <taxon>Fungi</taxon>
        <taxon>Dikarya</taxon>
        <taxon>Basidiomycota</taxon>
        <taxon>Agaricomycotina</taxon>
        <taxon>Agaricomycetes</taxon>
        <taxon>Agaricomycetidae</taxon>
        <taxon>Agaricales</taxon>
        <taxon>Marasmiineae</taxon>
        <taxon>Mycenaceae</taxon>
        <taxon>Mycena</taxon>
    </lineage>
</organism>
<keyword evidence="2" id="KW-0812">Transmembrane</keyword>
<protein>
    <submittedName>
        <fullName evidence="3">Uncharacterized protein</fullName>
    </submittedName>
</protein>
<name>A0AAD7AG18_9AGAR</name>
<dbReference type="AlphaFoldDB" id="A0AAD7AG18"/>
<accession>A0AAD7AG18</accession>
<evidence type="ECO:0000313" key="4">
    <source>
        <dbReference type="Proteomes" id="UP001218218"/>
    </source>
</evidence>